<keyword evidence="2" id="KW-0808">Transferase</keyword>
<dbReference type="InterPro" id="IPR001099">
    <property type="entry name" value="Chalcone/stilbene_synt_N"/>
</dbReference>
<evidence type="ECO:0000256" key="3">
    <source>
        <dbReference type="PIRSR" id="PIRSR000451-1"/>
    </source>
</evidence>
<dbReference type="CDD" id="cd00831">
    <property type="entry name" value="CHS_like"/>
    <property type="match status" value="1"/>
</dbReference>
<dbReference type="SUPFAM" id="SSF53901">
    <property type="entry name" value="Thiolase-like"/>
    <property type="match status" value="1"/>
</dbReference>
<feature type="active site" description="Acyl-thioester intermediate" evidence="3">
    <location>
        <position position="215"/>
    </location>
</feature>
<dbReference type="PIRSF" id="PIRSF000451">
    <property type="entry name" value="PKS_III"/>
    <property type="match status" value="1"/>
</dbReference>
<evidence type="ECO:0000313" key="7">
    <source>
        <dbReference type="EMBL" id="PRD54513.1"/>
    </source>
</evidence>
<proteinExistence type="inferred from homology"/>
<dbReference type="PANTHER" id="PTHR11877:SF46">
    <property type="entry name" value="TYPE III POLYKETIDE SYNTHASE A"/>
    <property type="match status" value="1"/>
</dbReference>
<comment type="caution">
    <text evidence="7">The sequence shown here is derived from an EMBL/GenBank/DDBJ whole genome shotgun (WGS) entry which is preliminary data.</text>
</comment>
<keyword evidence="8" id="KW-1185">Reference proteome</keyword>
<feature type="transmembrane region" description="Helical" evidence="4">
    <location>
        <begin position="56"/>
        <end position="74"/>
    </location>
</feature>
<keyword evidence="4" id="KW-1133">Transmembrane helix</keyword>
<sequence>MRIKKYDIFNRFWISLLIPKMRMLCTKTHLQAGIQSRPSSCNALRTISRNSAKPPTAIFVIIYMGTLTSIATAVPRYGQKQMQIFEVVKKIHANTEEDERKLRFMYRSSGIDTRYSVVPDFCPDIGDSKLLVNDSDTTIQRKLEDRLTIYDDEAIKLAAEVVEKCLPDEIERDKITHLITVSCTGVKAPGIDIGLIQRFNLRSDICRTSVNFMGCYAAIHGLKQAYYITEKDIDAKVLLVCVELCTLHFQTDRTIDNVTSTIIFGDGAAAALIEGDNARTSGWQLADFYSEINFDGIDDMAWRISANGFLMTLTSQIPAILERTCDAVIGRALQRYNIGKDDVDLWCVHPGGKKILEAIERGADITKEQLNASYEVLRDYGNMSSPTVLFVLEKMIRNSPHRAKKKNMVGMAFGPGLTLETFYLYHV</sequence>
<feature type="domain" description="Chalcone/stilbene synthase N-terminal" evidence="5">
    <location>
        <begin position="66"/>
        <end position="276"/>
    </location>
</feature>
<evidence type="ECO:0000256" key="1">
    <source>
        <dbReference type="ARBA" id="ARBA00005531"/>
    </source>
</evidence>
<dbReference type="InterPro" id="IPR012328">
    <property type="entry name" value="Chalcone/stilbene_synt_C"/>
</dbReference>
<dbReference type="Proteomes" id="UP000238642">
    <property type="component" value="Unassembled WGS sequence"/>
</dbReference>
<keyword evidence="4" id="KW-0472">Membrane</keyword>
<evidence type="ECO:0000259" key="6">
    <source>
        <dbReference type="Pfam" id="PF02797"/>
    </source>
</evidence>
<reference evidence="7 8" key="1">
    <citation type="submission" date="2018-02" db="EMBL/GenBank/DDBJ databases">
        <title>The draft genome of Sphingobacterium gobiense H7.</title>
        <authorList>
            <person name="Li L."/>
            <person name="Liu L."/>
            <person name="Zhang X."/>
            <person name="Wang T."/>
            <person name="Liang L."/>
        </authorList>
    </citation>
    <scope>NUCLEOTIDE SEQUENCE [LARGE SCALE GENOMIC DNA]</scope>
    <source>
        <strain evidence="7 8">ACCC 05757</strain>
    </source>
</reference>
<dbReference type="OrthoDB" id="9786288at2"/>
<dbReference type="Pfam" id="PF02797">
    <property type="entry name" value="Chal_sti_synt_C"/>
    <property type="match status" value="1"/>
</dbReference>
<dbReference type="GO" id="GO:0030639">
    <property type="term" value="P:polyketide biosynthetic process"/>
    <property type="evidence" value="ECO:0007669"/>
    <property type="project" value="TreeGrafter"/>
</dbReference>
<keyword evidence="4" id="KW-0812">Transmembrane</keyword>
<evidence type="ECO:0000259" key="5">
    <source>
        <dbReference type="Pfam" id="PF00195"/>
    </source>
</evidence>
<dbReference type="Gene3D" id="3.40.47.10">
    <property type="match status" value="2"/>
</dbReference>
<dbReference type="PANTHER" id="PTHR11877">
    <property type="entry name" value="HYDROXYMETHYLGLUTARYL-COA SYNTHASE"/>
    <property type="match status" value="1"/>
</dbReference>
<comment type="similarity">
    <text evidence="1">Belongs to the thiolase-like superfamily. Chalcone/stilbene synthases family.</text>
</comment>
<dbReference type="EMBL" id="PVBS01000002">
    <property type="protein sequence ID" value="PRD54513.1"/>
    <property type="molecule type" value="Genomic_DNA"/>
</dbReference>
<dbReference type="Pfam" id="PF00195">
    <property type="entry name" value="Chal_sti_synt_N"/>
    <property type="match status" value="1"/>
</dbReference>
<evidence type="ECO:0000256" key="4">
    <source>
        <dbReference type="SAM" id="Phobius"/>
    </source>
</evidence>
<protein>
    <submittedName>
        <fullName evidence="7">Naringenin-chalcone synthase</fullName>
    </submittedName>
</protein>
<dbReference type="InterPro" id="IPR016039">
    <property type="entry name" value="Thiolase-like"/>
</dbReference>
<evidence type="ECO:0000313" key="8">
    <source>
        <dbReference type="Proteomes" id="UP000238642"/>
    </source>
</evidence>
<evidence type="ECO:0000256" key="2">
    <source>
        <dbReference type="ARBA" id="ARBA00022679"/>
    </source>
</evidence>
<dbReference type="AlphaFoldDB" id="A0A2S9JMZ1"/>
<dbReference type="GO" id="GO:0016747">
    <property type="term" value="F:acyltransferase activity, transferring groups other than amino-acyl groups"/>
    <property type="evidence" value="ECO:0007669"/>
    <property type="project" value="InterPro"/>
</dbReference>
<gene>
    <name evidence="7" type="ORF">C5749_13770</name>
</gene>
<name>A0A2S9JMZ1_9SPHI</name>
<accession>A0A2S9JMZ1</accession>
<feature type="domain" description="Chalcone/stilbene synthase C-terminal" evidence="6">
    <location>
        <begin position="300"/>
        <end position="425"/>
    </location>
</feature>
<organism evidence="7 8">
    <name type="scientific">Sphingobacterium gobiense</name>
    <dbReference type="NCBI Taxonomy" id="1382456"/>
    <lineage>
        <taxon>Bacteria</taxon>
        <taxon>Pseudomonadati</taxon>
        <taxon>Bacteroidota</taxon>
        <taxon>Sphingobacteriia</taxon>
        <taxon>Sphingobacteriales</taxon>
        <taxon>Sphingobacteriaceae</taxon>
        <taxon>Sphingobacterium</taxon>
    </lineage>
</organism>
<dbReference type="InterPro" id="IPR011141">
    <property type="entry name" value="Polyketide_synthase_type-III"/>
</dbReference>